<evidence type="ECO:0000313" key="2">
    <source>
        <dbReference type="EMBL" id="KAJ7649174.1"/>
    </source>
</evidence>
<dbReference type="EMBL" id="JARKIE010000369">
    <property type="protein sequence ID" value="KAJ7649174.1"/>
    <property type="molecule type" value="Genomic_DNA"/>
</dbReference>
<dbReference type="Proteomes" id="UP001221757">
    <property type="component" value="Unassembled WGS sequence"/>
</dbReference>
<evidence type="ECO:0000256" key="1">
    <source>
        <dbReference type="SAM" id="MobiDB-lite"/>
    </source>
</evidence>
<keyword evidence="3" id="KW-1185">Reference proteome</keyword>
<accession>A0AAD7CHH5</accession>
<organism evidence="2 3">
    <name type="scientific">Mycena rosella</name>
    <name type="common">Pink bonnet</name>
    <name type="synonym">Agaricus rosellus</name>
    <dbReference type="NCBI Taxonomy" id="1033263"/>
    <lineage>
        <taxon>Eukaryota</taxon>
        <taxon>Fungi</taxon>
        <taxon>Dikarya</taxon>
        <taxon>Basidiomycota</taxon>
        <taxon>Agaricomycotina</taxon>
        <taxon>Agaricomycetes</taxon>
        <taxon>Agaricomycetidae</taxon>
        <taxon>Agaricales</taxon>
        <taxon>Marasmiineae</taxon>
        <taxon>Mycenaceae</taxon>
        <taxon>Mycena</taxon>
    </lineage>
</organism>
<feature type="compositionally biased region" description="Polar residues" evidence="1">
    <location>
        <begin position="33"/>
        <end position="74"/>
    </location>
</feature>
<proteinExistence type="predicted"/>
<gene>
    <name evidence="2" type="ORF">B0H17DRAFT_1147808</name>
</gene>
<reference evidence="2" key="1">
    <citation type="submission" date="2023-03" db="EMBL/GenBank/DDBJ databases">
        <title>Massive genome expansion in bonnet fungi (Mycena s.s.) driven by repeated elements and novel gene families across ecological guilds.</title>
        <authorList>
            <consortium name="Lawrence Berkeley National Laboratory"/>
            <person name="Harder C.B."/>
            <person name="Miyauchi S."/>
            <person name="Viragh M."/>
            <person name="Kuo A."/>
            <person name="Thoen E."/>
            <person name="Andreopoulos B."/>
            <person name="Lu D."/>
            <person name="Skrede I."/>
            <person name="Drula E."/>
            <person name="Henrissat B."/>
            <person name="Morin E."/>
            <person name="Kohler A."/>
            <person name="Barry K."/>
            <person name="LaButti K."/>
            <person name="Morin E."/>
            <person name="Salamov A."/>
            <person name="Lipzen A."/>
            <person name="Mereny Z."/>
            <person name="Hegedus B."/>
            <person name="Baldrian P."/>
            <person name="Stursova M."/>
            <person name="Weitz H."/>
            <person name="Taylor A."/>
            <person name="Grigoriev I.V."/>
            <person name="Nagy L.G."/>
            <person name="Martin F."/>
            <person name="Kauserud H."/>
        </authorList>
    </citation>
    <scope>NUCLEOTIDE SEQUENCE</scope>
    <source>
        <strain evidence="2">CBHHK067</strain>
    </source>
</reference>
<sequence length="137" mass="14446">WEADWQDDDDDDLPSFLKPATSSFVFDPASTRAPASTSGFSASSQAGPATLSFTHCGPSTHNHAHTTGPSTLSYTHGHASPLASSSTYISSLTSSSTSASMAQSSANGPSRIIRKANPAPQKGLQIPKFSSNIWRRY</sequence>
<protein>
    <submittedName>
        <fullName evidence="2">Uncharacterized protein</fullName>
    </submittedName>
</protein>
<dbReference type="AlphaFoldDB" id="A0AAD7CHH5"/>
<feature type="region of interest" description="Disordered" evidence="1">
    <location>
        <begin position="26"/>
        <end position="84"/>
    </location>
</feature>
<name>A0AAD7CHH5_MYCRO</name>
<evidence type="ECO:0000313" key="3">
    <source>
        <dbReference type="Proteomes" id="UP001221757"/>
    </source>
</evidence>
<feature type="non-terminal residue" evidence="2">
    <location>
        <position position="1"/>
    </location>
</feature>
<comment type="caution">
    <text evidence="2">The sequence shown here is derived from an EMBL/GenBank/DDBJ whole genome shotgun (WGS) entry which is preliminary data.</text>
</comment>
<feature type="region of interest" description="Disordered" evidence="1">
    <location>
        <begin position="98"/>
        <end position="124"/>
    </location>
</feature>